<proteinExistence type="predicted"/>
<evidence type="ECO:0000313" key="8">
    <source>
        <dbReference type="Proteomes" id="UP001224644"/>
    </source>
</evidence>
<dbReference type="Proteomes" id="UP001224644">
    <property type="component" value="Unassembled WGS sequence"/>
</dbReference>
<comment type="catalytic activity">
    <reaction evidence="1">
        <text>L-alanine = D-alanine</text>
        <dbReference type="Rhea" id="RHEA:20249"/>
        <dbReference type="ChEBI" id="CHEBI:57416"/>
        <dbReference type="ChEBI" id="CHEBI:57972"/>
        <dbReference type="EC" id="5.1.1.1"/>
    </reaction>
</comment>
<accession>A0ABT8BL02</accession>
<keyword evidence="5" id="KW-0413">Isomerase</keyword>
<evidence type="ECO:0000259" key="6">
    <source>
        <dbReference type="SMART" id="SM01005"/>
    </source>
</evidence>
<dbReference type="RefSeq" id="WP_238222110.1">
    <property type="nucleotide sequence ID" value="NZ_BPQD01000002.1"/>
</dbReference>
<keyword evidence="4" id="KW-0663">Pyridoxal phosphate</keyword>
<feature type="domain" description="Alanine racemase C-terminal" evidence="6">
    <location>
        <begin position="103"/>
        <end position="229"/>
    </location>
</feature>
<dbReference type="PRINTS" id="PR00992">
    <property type="entry name" value="ALARACEMASE"/>
</dbReference>
<reference evidence="8" key="1">
    <citation type="journal article" date="2019" name="Int. J. Syst. Evol. Microbiol.">
        <title>The Global Catalogue of Microorganisms (GCM) 10K type strain sequencing project: providing services to taxonomists for standard genome sequencing and annotation.</title>
        <authorList>
            <consortium name="The Broad Institute Genomics Platform"/>
            <consortium name="The Broad Institute Genome Sequencing Center for Infectious Disease"/>
            <person name="Wu L."/>
            <person name="Ma J."/>
        </authorList>
    </citation>
    <scope>NUCLEOTIDE SEQUENCE [LARGE SCALE GENOMIC DNA]</scope>
    <source>
        <strain evidence="8">CECT 7069</strain>
    </source>
</reference>
<dbReference type="InterPro" id="IPR029066">
    <property type="entry name" value="PLP-binding_barrel"/>
</dbReference>
<evidence type="ECO:0000256" key="4">
    <source>
        <dbReference type="ARBA" id="ARBA00022898"/>
    </source>
</evidence>
<sequence>MARFGFDYGDLQRLAQEPDTLAGNDVRLVMSRLACADEPDNAANPTQLAAFAARRLYPGIAGSLAASSGIFLGSAYHAALVRPGAALYGIAPRQVGPTPMRPVVRLQGRVMQVRCVPAGTHVGYGHSGTLTRESHLTTVGVGYPDGFPRSASGLGEAWYQHLRLPIVGRVFMDSLILDASDIPPGNLEPGSLVGLIGPKYDQDAVARAAGTIGYEVLTRLGHRFHRVYQDA</sequence>
<dbReference type="EMBL" id="JAUFPX010000018">
    <property type="protein sequence ID" value="MDN3592879.1"/>
    <property type="molecule type" value="Genomic_DNA"/>
</dbReference>
<dbReference type="SMART" id="SM01005">
    <property type="entry name" value="Ala_racemase_C"/>
    <property type="match status" value="1"/>
</dbReference>
<dbReference type="PANTHER" id="PTHR30511:SF0">
    <property type="entry name" value="ALANINE RACEMASE, CATABOLIC-RELATED"/>
    <property type="match status" value="1"/>
</dbReference>
<dbReference type="InterPro" id="IPR001608">
    <property type="entry name" value="Ala_racemase_N"/>
</dbReference>
<keyword evidence="8" id="KW-1185">Reference proteome</keyword>
<gene>
    <name evidence="7" type="ORF">QWZ12_19980</name>
</gene>
<dbReference type="Gene3D" id="2.40.37.10">
    <property type="entry name" value="Lyase, Ornithine Decarboxylase, Chain A, domain 1"/>
    <property type="match status" value="1"/>
</dbReference>
<dbReference type="SUPFAM" id="SSF50621">
    <property type="entry name" value="Alanine racemase C-terminal domain-like"/>
    <property type="match status" value="1"/>
</dbReference>
<evidence type="ECO:0000256" key="1">
    <source>
        <dbReference type="ARBA" id="ARBA00000316"/>
    </source>
</evidence>
<dbReference type="Pfam" id="PF01168">
    <property type="entry name" value="Ala_racemase_N"/>
    <property type="match status" value="1"/>
</dbReference>
<dbReference type="InterPro" id="IPR009006">
    <property type="entry name" value="Ala_racemase/Decarboxylase_C"/>
</dbReference>
<dbReference type="Gene3D" id="3.20.20.10">
    <property type="entry name" value="Alanine racemase"/>
    <property type="match status" value="1"/>
</dbReference>
<evidence type="ECO:0000256" key="2">
    <source>
        <dbReference type="ARBA" id="ARBA00001933"/>
    </source>
</evidence>
<protein>
    <recommendedName>
        <fullName evidence="3">alanine racemase</fullName>
        <ecNumber evidence="3">5.1.1.1</ecNumber>
    </recommendedName>
</protein>
<dbReference type="PANTHER" id="PTHR30511">
    <property type="entry name" value="ALANINE RACEMASE"/>
    <property type="match status" value="1"/>
</dbReference>
<dbReference type="Pfam" id="PF00842">
    <property type="entry name" value="Ala_racemase_C"/>
    <property type="match status" value="1"/>
</dbReference>
<dbReference type="InterPro" id="IPR011079">
    <property type="entry name" value="Ala_racemase_C"/>
</dbReference>
<evidence type="ECO:0000256" key="5">
    <source>
        <dbReference type="ARBA" id="ARBA00023235"/>
    </source>
</evidence>
<organism evidence="7 8">
    <name type="scientific">Methylobacterium adhaesivum</name>
    <dbReference type="NCBI Taxonomy" id="333297"/>
    <lineage>
        <taxon>Bacteria</taxon>
        <taxon>Pseudomonadati</taxon>
        <taxon>Pseudomonadota</taxon>
        <taxon>Alphaproteobacteria</taxon>
        <taxon>Hyphomicrobiales</taxon>
        <taxon>Methylobacteriaceae</taxon>
        <taxon>Methylobacterium</taxon>
    </lineage>
</organism>
<evidence type="ECO:0000256" key="3">
    <source>
        <dbReference type="ARBA" id="ARBA00013089"/>
    </source>
</evidence>
<name>A0ABT8BL02_9HYPH</name>
<comment type="caution">
    <text evidence="7">The sequence shown here is derived from an EMBL/GenBank/DDBJ whole genome shotgun (WGS) entry which is preliminary data.</text>
</comment>
<dbReference type="SUPFAM" id="SSF51419">
    <property type="entry name" value="PLP-binding barrel"/>
    <property type="match status" value="1"/>
</dbReference>
<dbReference type="EC" id="5.1.1.1" evidence="3"/>
<comment type="cofactor">
    <cofactor evidence="2">
        <name>pyridoxal 5'-phosphate</name>
        <dbReference type="ChEBI" id="CHEBI:597326"/>
    </cofactor>
</comment>
<evidence type="ECO:0000313" key="7">
    <source>
        <dbReference type="EMBL" id="MDN3592879.1"/>
    </source>
</evidence>
<dbReference type="InterPro" id="IPR000821">
    <property type="entry name" value="Ala_racemase"/>
</dbReference>